<dbReference type="OrthoDB" id="1682423at2"/>
<sequence>MLLILIRTLILYLGVVIVMRVMGKQEIGQLQPYELVIALMIADLAAIPMSNTGVPLANGLVPIFGLLIAQVFISYAALKNIKFRTIVCGAPSILVKNGQLVESELRRIRYNIHDLLEQLRVKNIANIADVEFAILETGGKLSVIPKSQKRPLIPEDLQISTKYEGIPTTLIIDGQIMSNNLRMIKLDENWLERELAKFGIDSHQKVLFASLDTNGKLFWQLKSD</sequence>
<dbReference type="PANTHER" id="PTHR34582">
    <property type="entry name" value="UPF0702 TRANSMEMBRANE PROTEIN YCAP"/>
    <property type="match status" value="1"/>
</dbReference>
<dbReference type="AlphaFoldDB" id="C8VXJ6"/>
<feature type="transmembrane region" description="Helical" evidence="7">
    <location>
        <begin position="35"/>
        <end position="54"/>
    </location>
</feature>
<dbReference type="EMBL" id="CP001720">
    <property type="protein sequence ID" value="ACV62652.1"/>
    <property type="molecule type" value="Genomic_DNA"/>
</dbReference>
<keyword evidence="6 7" id="KW-0472">Membrane</keyword>
<dbReference type="Proteomes" id="UP000002217">
    <property type="component" value="Chromosome"/>
</dbReference>
<evidence type="ECO:0000256" key="5">
    <source>
        <dbReference type="ARBA" id="ARBA00022989"/>
    </source>
</evidence>
<dbReference type="InterPro" id="IPR007353">
    <property type="entry name" value="DUF421"/>
</dbReference>
<evidence type="ECO:0000256" key="1">
    <source>
        <dbReference type="ARBA" id="ARBA00004651"/>
    </source>
</evidence>
<proteinExistence type="inferred from homology"/>
<name>C8VXJ6_DESAS</name>
<feature type="transmembrane region" description="Helical" evidence="7">
    <location>
        <begin position="6"/>
        <end position="23"/>
    </location>
</feature>
<reference evidence="9 10" key="1">
    <citation type="journal article" date="2009" name="Stand. Genomic Sci.">
        <title>Complete genome sequence of Desulfotomaculum acetoxidans type strain (5575).</title>
        <authorList>
            <person name="Spring S."/>
            <person name="Lapidus A."/>
            <person name="Schroder M."/>
            <person name="Gleim D."/>
            <person name="Sims D."/>
            <person name="Meincke L."/>
            <person name="Glavina Del Rio T."/>
            <person name="Tice H."/>
            <person name="Copeland A."/>
            <person name="Cheng J.F."/>
            <person name="Lucas S."/>
            <person name="Chen F."/>
            <person name="Nolan M."/>
            <person name="Bruce D."/>
            <person name="Goodwin L."/>
            <person name="Pitluck S."/>
            <person name="Ivanova N."/>
            <person name="Mavromatis K."/>
            <person name="Mikhailova N."/>
            <person name="Pati A."/>
            <person name="Chen A."/>
            <person name="Palaniappan K."/>
            <person name="Land M."/>
            <person name="Hauser L."/>
            <person name="Chang Y.J."/>
            <person name="Jeffries C.D."/>
            <person name="Chain P."/>
            <person name="Saunders E."/>
            <person name="Brettin T."/>
            <person name="Detter J.C."/>
            <person name="Goker M."/>
            <person name="Bristow J."/>
            <person name="Eisen J.A."/>
            <person name="Markowitz V."/>
            <person name="Hugenholtz P."/>
            <person name="Kyrpides N.C."/>
            <person name="Klenk H.P."/>
            <person name="Han C."/>
        </authorList>
    </citation>
    <scope>NUCLEOTIDE SEQUENCE [LARGE SCALE GENOMIC DNA]</scope>
    <source>
        <strain evidence="10">ATCC 49208 / DSM 771 / VKM B-1644</strain>
    </source>
</reference>
<dbReference type="KEGG" id="dae:Dtox_1799"/>
<feature type="transmembrane region" description="Helical" evidence="7">
    <location>
        <begin position="60"/>
        <end position="78"/>
    </location>
</feature>
<dbReference type="HOGENOM" id="CLU_077149_0_1_9"/>
<evidence type="ECO:0000313" key="9">
    <source>
        <dbReference type="EMBL" id="ACV62652.1"/>
    </source>
</evidence>
<comment type="subcellular location">
    <subcellularLocation>
        <location evidence="1">Cell membrane</location>
        <topology evidence="1">Multi-pass membrane protein</topology>
    </subcellularLocation>
</comment>
<dbReference type="eggNOG" id="COG2323">
    <property type="taxonomic scope" value="Bacteria"/>
</dbReference>
<keyword evidence="3" id="KW-1003">Cell membrane</keyword>
<dbReference type="RefSeq" id="WP_015757363.1">
    <property type="nucleotide sequence ID" value="NC_013216.1"/>
</dbReference>
<comment type="similarity">
    <text evidence="2">Belongs to the UPF0702 family.</text>
</comment>
<evidence type="ECO:0000259" key="8">
    <source>
        <dbReference type="Pfam" id="PF04239"/>
    </source>
</evidence>
<keyword evidence="5 7" id="KW-1133">Transmembrane helix</keyword>
<evidence type="ECO:0000256" key="2">
    <source>
        <dbReference type="ARBA" id="ARBA00006448"/>
    </source>
</evidence>
<evidence type="ECO:0000256" key="7">
    <source>
        <dbReference type="SAM" id="Phobius"/>
    </source>
</evidence>
<protein>
    <recommendedName>
        <fullName evidence="8">YetF C-terminal domain-containing protein</fullName>
    </recommendedName>
</protein>
<evidence type="ECO:0000256" key="4">
    <source>
        <dbReference type="ARBA" id="ARBA00022692"/>
    </source>
</evidence>
<keyword evidence="10" id="KW-1185">Reference proteome</keyword>
<dbReference type="STRING" id="485916.Dtox_1799"/>
<dbReference type="Pfam" id="PF04239">
    <property type="entry name" value="DUF421"/>
    <property type="match status" value="1"/>
</dbReference>
<gene>
    <name evidence="9" type="ordered locus">Dtox_1799</name>
</gene>
<evidence type="ECO:0000256" key="6">
    <source>
        <dbReference type="ARBA" id="ARBA00023136"/>
    </source>
</evidence>
<dbReference type="Gene3D" id="3.30.240.20">
    <property type="entry name" value="bsu07140 like domains"/>
    <property type="match status" value="2"/>
</dbReference>
<evidence type="ECO:0000256" key="3">
    <source>
        <dbReference type="ARBA" id="ARBA00022475"/>
    </source>
</evidence>
<accession>C8VXJ6</accession>
<dbReference type="GO" id="GO:0005886">
    <property type="term" value="C:plasma membrane"/>
    <property type="evidence" value="ECO:0007669"/>
    <property type="project" value="UniProtKB-SubCell"/>
</dbReference>
<dbReference type="PANTHER" id="PTHR34582:SF6">
    <property type="entry name" value="UPF0702 TRANSMEMBRANE PROTEIN YCAP"/>
    <property type="match status" value="1"/>
</dbReference>
<evidence type="ECO:0000313" key="10">
    <source>
        <dbReference type="Proteomes" id="UP000002217"/>
    </source>
</evidence>
<feature type="domain" description="YetF C-terminal" evidence="8">
    <location>
        <begin position="79"/>
        <end position="211"/>
    </location>
</feature>
<organism evidence="9 10">
    <name type="scientific">Desulfofarcimen acetoxidans (strain ATCC 49208 / DSM 771 / KCTC 5769 / VKM B-1644 / 5575)</name>
    <name type="common">Desulfotomaculum acetoxidans</name>
    <dbReference type="NCBI Taxonomy" id="485916"/>
    <lineage>
        <taxon>Bacteria</taxon>
        <taxon>Bacillati</taxon>
        <taxon>Bacillota</taxon>
        <taxon>Clostridia</taxon>
        <taxon>Eubacteriales</taxon>
        <taxon>Peptococcaceae</taxon>
        <taxon>Desulfofarcimen</taxon>
    </lineage>
</organism>
<keyword evidence="4 7" id="KW-0812">Transmembrane</keyword>
<dbReference type="InterPro" id="IPR023090">
    <property type="entry name" value="UPF0702_alpha/beta_dom_sf"/>
</dbReference>